<dbReference type="PANTHER" id="PTHR30295:SF9">
    <property type="entry name" value="BACTERIOFERRITIN"/>
    <property type="match status" value="1"/>
</dbReference>
<feature type="binding site" evidence="10">
    <location>
        <position position="51"/>
    </location>
    <ligand>
        <name>Fe cation</name>
        <dbReference type="ChEBI" id="CHEBI:24875"/>
        <label>2</label>
    </ligand>
</feature>
<evidence type="ECO:0000256" key="6">
    <source>
        <dbReference type="ARBA" id="ARBA00023004"/>
    </source>
</evidence>
<feature type="domain" description="Ferritin-like diiron" evidence="12">
    <location>
        <begin position="1"/>
        <end position="146"/>
    </location>
</feature>
<dbReference type="GO" id="GO:0006879">
    <property type="term" value="P:intracellular iron ion homeostasis"/>
    <property type="evidence" value="ECO:0007669"/>
    <property type="project" value="UniProtKB-KW"/>
</dbReference>
<keyword evidence="5" id="KW-0560">Oxidoreductase</keyword>
<dbReference type="GO" id="GO:0004322">
    <property type="term" value="F:ferroxidase activity"/>
    <property type="evidence" value="ECO:0007669"/>
    <property type="project" value="UniProtKB-EC"/>
</dbReference>
<name>A0A1I1W3I8_9GAMM</name>
<comment type="catalytic activity">
    <reaction evidence="8">
        <text>Fe(2+)(in) = Fe(2+)(out)</text>
        <dbReference type="Rhea" id="RHEA:28486"/>
        <dbReference type="ChEBI" id="CHEBI:29033"/>
    </reaction>
</comment>
<dbReference type="GO" id="GO:0005829">
    <property type="term" value="C:cytosol"/>
    <property type="evidence" value="ECO:0007669"/>
    <property type="project" value="TreeGrafter"/>
</dbReference>
<feature type="binding site" evidence="10">
    <location>
        <position position="128"/>
    </location>
    <ligand>
        <name>Fe cation</name>
        <dbReference type="ChEBI" id="CHEBI:24875"/>
        <label>2</label>
    </ligand>
</feature>
<keyword evidence="9 10" id="KW-0479">Metal-binding</keyword>
<evidence type="ECO:0000256" key="1">
    <source>
        <dbReference type="ARBA" id="ARBA00008093"/>
    </source>
</evidence>
<keyword evidence="11" id="KW-0349">Heme</keyword>
<protein>
    <recommendedName>
        <fullName evidence="9 11">Bacterioferritin</fullName>
        <ecNumber evidence="9">1.16.3.1</ecNumber>
    </recommendedName>
</protein>
<accession>A0A1I1W3I8</accession>
<feature type="binding site" evidence="10">
    <location>
        <position position="131"/>
    </location>
    <ligand>
        <name>Fe cation</name>
        <dbReference type="ChEBI" id="CHEBI:24875"/>
        <label>2</label>
    </ligand>
</feature>
<evidence type="ECO:0000256" key="9">
    <source>
        <dbReference type="PIRNR" id="PIRNR002560"/>
    </source>
</evidence>
<dbReference type="NCBIfam" id="TIGR00754">
    <property type="entry name" value="bfr"/>
    <property type="match status" value="1"/>
</dbReference>
<dbReference type="PANTHER" id="PTHR30295">
    <property type="entry name" value="BACTERIOFERRITIN"/>
    <property type="match status" value="1"/>
</dbReference>
<gene>
    <name evidence="13" type="ORF">SAMN05660831_02548</name>
</gene>
<dbReference type="InterPro" id="IPR002024">
    <property type="entry name" value="Bacterioferritin"/>
</dbReference>
<evidence type="ECO:0000256" key="4">
    <source>
        <dbReference type="ARBA" id="ARBA00022496"/>
    </source>
</evidence>
<dbReference type="STRING" id="1123397.SAMN05660831_02548"/>
<dbReference type="Pfam" id="PF00210">
    <property type="entry name" value="Ferritin"/>
    <property type="match status" value="1"/>
</dbReference>
<dbReference type="Gene3D" id="1.20.1260.10">
    <property type="match status" value="1"/>
</dbReference>
<dbReference type="InterPro" id="IPR009078">
    <property type="entry name" value="Ferritin-like_SF"/>
</dbReference>
<keyword evidence="7" id="KW-0406">Ion transport</keyword>
<feature type="binding site" evidence="10">
    <location>
        <position position="46"/>
    </location>
    <ligand>
        <name>Fe cation</name>
        <dbReference type="ChEBI" id="CHEBI:24875"/>
        <label>3</label>
    </ligand>
</feature>
<dbReference type="InterPro" id="IPR009040">
    <property type="entry name" value="Ferritin-like_diiron"/>
</dbReference>
<evidence type="ECO:0000313" key="14">
    <source>
        <dbReference type="Proteomes" id="UP000198611"/>
    </source>
</evidence>
<dbReference type="PROSITE" id="PS50905">
    <property type="entry name" value="FERRITIN_LIKE"/>
    <property type="match status" value="1"/>
</dbReference>
<feature type="binding site" evidence="10">
    <location>
        <position position="50"/>
    </location>
    <ligand>
        <name>Fe cation</name>
        <dbReference type="ChEBI" id="CHEBI:24875"/>
        <label>3</label>
    </ligand>
</feature>
<dbReference type="GO" id="GO:0008199">
    <property type="term" value="F:ferric iron binding"/>
    <property type="evidence" value="ECO:0007669"/>
    <property type="project" value="InterPro"/>
</dbReference>
<reference evidence="13 14" key="1">
    <citation type="submission" date="2016-10" db="EMBL/GenBank/DDBJ databases">
        <authorList>
            <person name="de Groot N.N."/>
        </authorList>
    </citation>
    <scope>NUCLEOTIDE SEQUENCE [LARGE SCALE GENOMIC DNA]</scope>
    <source>
        <strain evidence="13 14">HL3</strain>
    </source>
</reference>
<organism evidence="13 14">
    <name type="scientific">Thiohalospira halophila DSM 15071</name>
    <dbReference type="NCBI Taxonomy" id="1123397"/>
    <lineage>
        <taxon>Bacteria</taxon>
        <taxon>Pseudomonadati</taxon>
        <taxon>Pseudomonadota</taxon>
        <taxon>Gammaproteobacteria</taxon>
        <taxon>Thiohalospirales</taxon>
        <taxon>Thiohalospiraceae</taxon>
        <taxon>Thiohalospira</taxon>
    </lineage>
</organism>
<feature type="binding site" evidence="10">
    <location>
        <position position="54"/>
    </location>
    <ligand>
        <name>Fe cation</name>
        <dbReference type="ChEBI" id="CHEBI:24875"/>
        <label>1</label>
    </ligand>
</feature>
<feature type="binding site" evidence="10">
    <location>
        <position position="128"/>
    </location>
    <ligand>
        <name>Fe cation</name>
        <dbReference type="ChEBI" id="CHEBI:24875"/>
        <label>1</label>
    </ligand>
</feature>
<keyword evidence="6 9" id="KW-0408">Iron</keyword>
<evidence type="ECO:0000313" key="13">
    <source>
        <dbReference type="EMBL" id="SFD88948.1"/>
    </source>
</evidence>
<evidence type="ECO:0000256" key="5">
    <source>
        <dbReference type="ARBA" id="ARBA00023002"/>
    </source>
</evidence>
<keyword evidence="2 9" id="KW-0409">Iron storage</keyword>
<comment type="function">
    <text evidence="9">Iron-storage protein, whose ferroxidase center binds Fe(2+), oxidizes it using dioxygen to Fe(3+), and participates in the subsequent Fe(3+) oxide mineral core formation within the central cavity of the BFR protein shell.</text>
</comment>
<proteinExistence type="inferred from homology"/>
<dbReference type="InterPro" id="IPR008331">
    <property type="entry name" value="Ferritin_DPS_dom"/>
</dbReference>
<dbReference type="GO" id="GO:0006826">
    <property type="term" value="P:iron ion transport"/>
    <property type="evidence" value="ECO:0007669"/>
    <property type="project" value="UniProtKB-KW"/>
</dbReference>
<feature type="binding site" evidence="10">
    <location>
        <position position="18"/>
    </location>
    <ligand>
        <name>Fe cation</name>
        <dbReference type="ChEBI" id="CHEBI:24875"/>
        <label>1</label>
    </ligand>
</feature>
<feature type="binding site" evidence="10">
    <location>
        <position position="94"/>
    </location>
    <ligand>
        <name>Fe cation</name>
        <dbReference type="ChEBI" id="CHEBI:24875"/>
        <label>2</label>
    </ligand>
</feature>
<dbReference type="SUPFAM" id="SSF47240">
    <property type="entry name" value="Ferritin-like"/>
    <property type="match status" value="1"/>
</dbReference>
<dbReference type="AlphaFoldDB" id="A0A1I1W3I8"/>
<dbReference type="GO" id="GO:0020037">
    <property type="term" value="F:heme binding"/>
    <property type="evidence" value="ECO:0007669"/>
    <property type="project" value="TreeGrafter"/>
</dbReference>
<dbReference type="PIRSF" id="PIRSF002560">
    <property type="entry name" value="Bacterioferritin"/>
    <property type="match status" value="1"/>
</dbReference>
<evidence type="ECO:0000256" key="7">
    <source>
        <dbReference type="ARBA" id="ARBA00023065"/>
    </source>
</evidence>
<keyword evidence="4" id="KW-0410">Iron transport</keyword>
<evidence type="ECO:0000256" key="11">
    <source>
        <dbReference type="RuleBase" id="RU000623"/>
    </source>
</evidence>
<dbReference type="EC" id="1.16.3.1" evidence="9"/>
<evidence type="ECO:0000256" key="8">
    <source>
        <dbReference type="ARBA" id="ARBA00036243"/>
    </source>
</evidence>
<dbReference type="EMBL" id="FOMJ01000011">
    <property type="protein sequence ID" value="SFD88948.1"/>
    <property type="molecule type" value="Genomic_DNA"/>
</dbReference>
<evidence type="ECO:0000256" key="2">
    <source>
        <dbReference type="ARBA" id="ARBA00022434"/>
    </source>
</evidence>
<keyword evidence="14" id="KW-1185">Reference proteome</keyword>
<keyword evidence="3" id="KW-0813">Transport</keyword>
<dbReference type="CDD" id="cd00907">
    <property type="entry name" value="Bacterioferritin"/>
    <property type="match status" value="1"/>
</dbReference>
<feature type="binding site" evidence="10">
    <location>
        <position position="51"/>
    </location>
    <ligand>
        <name>Fe cation</name>
        <dbReference type="ChEBI" id="CHEBI:24875"/>
        <label>1</label>
    </ligand>
</feature>
<dbReference type="Proteomes" id="UP000198611">
    <property type="component" value="Unassembled WGS sequence"/>
</dbReference>
<evidence type="ECO:0000256" key="3">
    <source>
        <dbReference type="ARBA" id="ARBA00022448"/>
    </source>
</evidence>
<dbReference type="InterPro" id="IPR012347">
    <property type="entry name" value="Ferritin-like"/>
</dbReference>
<dbReference type="PRINTS" id="PR00601">
    <property type="entry name" value="BACFERRITIN"/>
</dbReference>
<evidence type="ECO:0000256" key="10">
    <source>
        <dbReference type="PIRSR" id="PIRSR002560-1"/>
    </source>
</evidence>
<sequence>MQGDSGVISALNELLAGELTAADQYFVHARMYEDWGYQALYEKAEHERQEEIDHADWLIRRILFLGGTPDLATRQPLNVGHDVPSMLRNDLDLEYAVVEHLRRVIALCESAGDAVTRELLEKLLDDTERDHTHWLEKQLHLIDSMGLANYLQLRTHDHGGGDAEG</sequence>
<evidence type="ECO:0000259" key="12">
    <source>
        <dbReference type="PROSITE" id="PS50905"/>
    </source>
</evidence>
<comment type="catalytic activity">
    <reaction evidence="9">
        <text>4 Fe(2+) + O2 + 4 H(+) = 4 Fe(3+) + 2 H2O</text>
        <dbReference type="Rhea" id="RHEA:11148"/>
        <dbReference type="ChEBI" id="CHEBI:15377"/>
        <dbReference type="ChEBI" id="CHEBI:15378"/>
        <dbReference type="ChEBI" id="CHEBI:15379"/>
        <dbReference type="ChEBI" id="CHEBI:29033"/>
        <dbReference type="ChEBI" id="CHEBI:29034"/>
        <dbReference type="EC" id="1.16.3.1"/>
    </reaction>
</comment>
<dbReference type="OrthoDB" id="9800505at2"/>
<dbReference type="RefSeq" id="WP_093429154.1">
    <property type="nucleotide sequence ID" value="NZ_FOMJ01000011.1"/>
</dbReference>
<comment type="similarity">
    <text evidence="1 9 11">Belongs to the bacterioferritin family.</text>
</comment>
<dbReference type="PROSITE" id="PS00549">
    <property type="entry name" value="BACTERIOFERRITIN"/>
    <property type="match status" value="1"/>
</dbReference>